<evidence type="ECO:0000256" key="1">
    <source>
        <dbReference type="SAM" id="MobiDB-lite"/>
    </source>
</evidence>
<dbReference type="AlphaFoldDB" id="A0A4S4AHC2"/>
<evidence type="ECO:0000313" key="2">
    <source>
        <dbReference type="EMBL" id="THF58677.1"/>
    </source>
</evidence>
<evidence type="ECO:0000313" key="3">
    <source>
        <dbReference type="Proteomes" id="UP000307956"/>
    </source>
</evidence>
<gene>
    <name evidence="2" type="ORF">E6O51_16950</name>
</gene>
<dbReference type="InterPro" id="IPR010836">
    <property type="entry name" value="SapC"/>
</dbReference>
<dbReference type="OrthoDB" id="9806524at2"/>
<feature type="region of interest" description="Disordered" evidence="1">
    <location>
        <begin position="1"/>
        <end position="23"/>
    </location>
</feature>
<dbReference type="RefSeq" id="WP_136386191.1">
    <property type="nucleotide sequence ID" value="NZ_SSOD01000015.1"/>
</dbReference>
<sequence>MNELETAVAETANDTPATPEAAGRQSGAWPLFYRHPELLNAAAHGTWRIKPAGAGFAAQANSVPVMIGEFAAAAHSYPLVFAGLDRTPVAVLGLEQRNRFVKDDAWQPGAYVPAYVRRYPFVFAQLTEMGESDGFALAIDSEAPMLVKEGDEGQALFEDGKPTEITRQALHFCDAFTRESAATQAFVKLLVEQDLLVDRVANITLPQGRQSTLTGFSVVAPEAFAKLPESVVIEWHRKGWLALVHAHLTSLARFADLLAD</sequence>
<comment type="caution">
    <text evidence="2">The sequence shown here is derived from an EMBL/GenBank/DDBJ whole genome shotgun (WGS) entry which is preliminary data.</text>
</comment>
<name>A0A4S4AHC2_9RHOO</name>
<protein>
    <submittedName>
        <fullName evidence="2">Peptidase</fullName>
    </submittedName>
</protein>
<dbReference type="Pfam" id="PF07277">
    <property type="entry name" value="SapC"/>
    <property type="match status" value="1"/>
</dbReference>
<reference evidence="2 3" key="1">
    <citation type="submission" date="2019-04" db="EMBL/GenBank/DDBJ databases">
        <title>Azoarcus rhizosphaerae sp. nov. isolated from rhizosphere of Ficus religiosa.</title>
        <authorList>
            <person name="Lin S.-Y."/>
            <person name="Hameed A."/>
            <person name="Hsu Y.-H."/>
            <person name="Young C.-C."/>
        </authorList>
    </citation>
    <scope>NUCLEOTIDE SEQUENCE [LARGE SCALE GENOMIC DNA]</scope>
    <source>
        <strain evidence="2 3">CC-YHH848</strain>
    </source>
</reference>
<keyword evidence="3" id="KW-1185">Reference proteome</keyword>
<dbReference type="EMBL" id="SSOD01000015">
    <property type="protein sequence ID" value="THF58677.1"/>
    <property type="molecule type" value="Genomic_DNA"/>
</dbReference>
<dbReference type="Proteomes" id="UP000307956">
    <property type="component" value="Unassembled WGS sequence"/>
</dbReference>
<accession>A0A4S4AHC2</accession>
<proteinExistence type="predicted"/>
<organism evidence="2 3">
    <name type="scientific">Pseudothauera rhizosphaerae</name>
    <dbReference type="NCBI Taxonomy" id="2565932"/>
    <lineage>
        <taxon>Bacteria</taxon>
        <taxon>Pseudomonadati</taxon>
        <taxon>Pseudomonadota</taxon>
        <taxon>Betaproteobacteria</taxon>
        <taxon>Rhodocyclales</taxon>
        <taxon>Zoogloeaceae</taxon>
        <taxon>Pseudothauera</taxon>
    </lineage>
</organism>